<dbReference type="RefSeq" id="WP_378118277.1">
    <property type="nucleotide sequence ID" value="NZ_JBHRTF010000004.1"/>
</dbReference>
<dbReference type="Pfam" id="PF09423">
    <property type="entry name" value="PhoD"/>
    <property type="match status" value="1"/>
</dbReference>
<feature type="domain" description="PhoD-like phosphatase metallophosphatase" evidence="1">
    <location>
        <begin position="114"/>
        <end position="297"/>
    </location>
</feature>
<proteinExistence type="predicted"/>
<sequence length="485" mass="54219">MQLFAYNLIGKPDECLIWVGVLSVYPPPNVCFEIAGQPVAAQLLAPGFLPLGDEVCDARGKAINYSGVFQLDWPTTSERFTLKVSANACVTTLTSRRPPLQLPAKTCASFNLLLSSCYYQPNDKSRALADIIKQIKPAPDFTLLAGDQVYLDLPSQQDLPCDKQALAKTLGKKYQRNWFSNNLQQPGLADILRHGPVLCVPDDHEFWNNFPLFQAQLDNTHCEQDRANWAELANRLYERYQRSPAQAAGFFRMDIAPLSMLFLDGRTQRDAEGLHMFNPATHAAIVQWKQDLLARKQQGLPAVGLLSSGQALLIETPGPWARKIADMEMPNYADFALLTQALAELFAAEIPVLYITGDVHWGRIVEGKNARGKTLFYEVIASPSRLIDTNCVDEYKIARNNWRSMFGQGEDFPLHPTAAEVDCLKFANLRLSIKHRQRGDHVALLRFHGTPAGLEFSVDYVCTDANETLRRAYSKSCGPFKVNSL</sequence>
<evidence type="ECO:0000259" key="1">
    <source>
        <dbReference type="Pfam" id="PF09423"/>
    </source>
</evidence>
<evidence type="ECO:0000313" key="3">
    <source>
        <dbReference type="Proteomes" id="UP001595555"/>
    </source>
</evidence>
<gene>
    <name evidence="2" type="ORF">ACFODX_09065</name>
</gene>
<dbReference type="PANTHER" id="PTHR33987">
    <property type="entry name" value="CALCINEURIN-LIKE METALLO-PHOSPHOESTERASE SUPERFAMILY PROTEIN"/>
    <property type="match status" value="1"/>
</dbReference>
<dbReference type="Proteomes" id="UP001595555">
    <property type="component" value="Unassembled WGS sequence"/>
</dbReference>
<evidence type="ECO:0000313" key="2">
    <source>
        <dbReference type="EMBL" id="MFC3115703.1"/>
    </source>
</evidence>
<keyword evidence="3" id="KW-1185">Reference proteome</keyword>
<dbReference type="Gene3D" id="3.60.21.70">
    <property type="entry name" value="PhoD-like phosphatase"/>
    <property type="match status" value="1"/>
</dbReference>
<dbReference type="InterPro" id="IPR018946">
    <property type="entry name" value="PhoD-like_MPP"/>
</dbReference>
<accession>A0ABV7FIN2</accession>
<organism evidence="2 3">
    <name type="scientific">Cellvibrio fontiphilus</name>
    <dbReference type="NCBI Taxonomy" id="1815559"/>
    <lineage>
        <taxon>Bacteria</taxon>
        <taxon>Pseudomonadati</taxon>
        <taxon>Pseudomonadota</taxon>
        <taxon>Gammaproteobacteria</taxon>
        <taxon>Cellvibrionales</taxon>
        <taxon>Cellvibrionaceae</taxon>
        <taxon>Cellvibrio</taxon>
    </lineage>
</organism>
<dbReference type="EMBL" id="JBHRTF010000004">
    <property type="protein sequence ID" value="MFC3115703.1"/>
    <property type="molecule type" value="Genomic_DNA"/>
</dbReference>
<protein>
    <submittedName>
        <fullName evidence="2">Alkaline phosphatase D family protein</fullName>
    </submittedName>
</protein>
<dbReference type="SUPFAM" id="SSF56300">
    <property type="entry name" value="Metallo-dependent phosphatases"/>
    <property type="match status" value="1"/>
</dbReference>
<name>A0ABV7FIN2_9GAMM</name>
<dbReference type="InterPro" id="IPR029052">
    <property type="entry name" value="Metallo-depent_PP-like"/>
</dbReference>
<dbReference type="InterPro" id="IPR038607">
    <property type="entry name" value="PhoD-like_sf"/>
</dbReference>
<comment type="caution">
    <text evidence="2">The sequence shown here is derived from an EMBL/GenBank/DDBJ whole genome shotgun (WGS) entry which is preliminary data.</text>
</comment>
<reference evidence="3" key="1">
    <citation type="journal article" date="2019" name="Int. J. Syst. Evol. Microbiol.">
        <title>The Global Catalogue of Microorganisms (GCM) 10K type strain sequencing project: providing services to taxonomists for standard genome sequencing and annotation.</title>
        <authorList>
            <consortium name="The Broad Institute Genomics Platform"/>
            <consortium name="The Broad Institute Genome Sequencing Center for Infectious Disease"/>
            <person name="Wu L."/>
            <person name="Ma J."/>
        </authorList>
    </citation>
    <scope>NUCLEOTIDE SEQUENCE [LARGE SCALE GENOMIC DNA]</scope>
    <source>
        <strain evidence="3">KCTC 52237</strain>
    </source>
</reference>
<dbReference type="PANTHER" id="PTHR33987:SF1">
    <property type="entry name" value="CALCINEURIN-LIKE METALLO-PHOSPHOESTERASE SUPERFAMILY PROTEIN"/>
    <property type="match status" value="1"/>
</dbReference>